<keyword evidence="3" id="KW-1185">Reference proteome</keyword>
<dbReference type="EMBL" id="JBEPMM010000002">
    <property type="protein sequence ID" value="MET3691409.1"/>
    <property type="molecule type" value="Genomic_DNA"/>
</dbReference>
<sequence>MQRATEGQLPRVTDRAGAAALVAAVMVSLDALEALLARESGHVRVGRLREGLAETERKTGLASDYLQGLEAIKANAIALARFAPEGIAALKAAHARFTQAVETNQAVLATARTVSEGLVKTLADEMNRARTPTVYGRPSQGPSPYGRSGVARSQPLVLSRNL</sequence>
<proteinExistence type="predicted"/>
<name>A0ABV2L187_9HYPH</name>
<evidence type="ECO:0000256" key="1">
    <source>
        <dbReference type="SAM" id="MobiDB-lite"/>
    </source>
</evidence>
<dbReference type="RefSeq" id="WP_238279415.1">
    <property type="nucleotide sequence ID" value="NZ_BPQL01000058.1"/>
</dbReference>
<reference evidence="2 3" key="1">
    <citation type="submission" date="2024-06" db="EMBL/GenBank/DDBJ databases">
        <title>Genomic Encyclopedia of Type Strains, Phase IV (KMG-IV): sequencing the most valuable type-strain genomes for metagenomic binning, comparative biology and taxonomic classification.</title>
        <authorList>
            <person name="Goeker M."/>
        </authorList>
    </citation>
    <scope>NUCLEOTIDE SEQUENCE [LARGE SCALE GENOMIC DNA]</scope>
    <source>
        <strain evidence="2 3">DSM 21331</strain>
    </source>
</reference>
<protein>
    <recommendedName>
        <fullName evidence="4">Flagellar protein FlgN</fullName>
    </recommendedName>
</protein>
<organism evidence="2 3">
    <name type="scientific">Methylobacterium goesingense</name>
    <dbReference type="NCBI Taxonomy" id="243690"/>
    <lineage>
        <taxon>Bacteria</taxon>
        <taxon>Pseudomonadati</taxon>
        <taxon>Pseudomonadota</taxon>
        <taxon>Alphaproteobacteria</taxon>
        <taxon>Hyphomicrobiales</taxon>
        <taxon>Methylobacteriaceae</taxon>
        <taxon>Methylobacterium</taxon>
    </lineage>
</organism>
<accession>A0ABV2L187</accession>
<dbReference type="Proteomes" id="UP001549145">
    <property type="component" value="Unassembled WGS sequence"/>
</dbReference>
<feature type="region of interest" description="Disordered" evidence="1">
    <location>
        <begin position="129"/>
        <end position="154"/>
    </location>
</feature>
<evidence type="ECO:0000313" key="3">
    <source>
        <dbReference type="Proteomes" id="UP001549145"/>
    </source>
</evidence>
<gene>
    <name evidence="2" type="ORF">ABID43_000934</name>
</gene>
<evidence type="ECO:0000313" key="2">
    <source>
        <dbReference type="EMBL" id="MET3691409.1"/>
    </source>
</evidence>
<evidence type="ECO:0008006" key="4">
    <source>
        <dbReference type="Google" id="ProtNLM"/>
    </source>
</evidence>
<comment type="caution">
    <text evidence="2">The sequence shown here is derived from an EMBL/GenBank/DDBJ whole genome shotgun (WGS) entry which is preliminary data.</text>
</comment>